<reference evidence="2 3" key="1">
    <citation type="submission" date="2017-02" db="EMBL/GenBank/DDBJ databases">
        <title>Analysis of active prophages from bacterial high-throughput sequencing data.</title>
        <authorList>
            <person name="Sun Q."/>
            <person name="Zhang X."/>
            <person name="Xing S."/>
            <person name="Tong Y.-G."/>
        </authorList>
    </citation>
    <scope>NUCLEOTIDE SEQUENCE [LARGE SCALE GENOMIC DNA]</scope>
</reference>
<name>A0A1W6JP82_9CAUD</name>
<evidence type="ECO:0000256" key="1">
    <source>
        <dbReference type="SAM" id="Coils"/>
    </source>
</evidence>
<proteinExistence type="predicted"/>
<feature type="coiled-coil region" evidence="1">
    <location>
        <begin position="39"/>
        <end position="113"/>
    </location>
</feature>
<evidence type="ECO:0000313" key="2">
    <source>
        <dbReference type="EMBL" id="ARM68041.1"/>
    </source>
</evidence>
<dbReference type="RefSeq" id="YP_010083010.1">
    <property type="nucleotide sequence ID" value="NC_055036.1"/>
</dbReference>
<accession>A0A1W6JP82</accession>
<organism evidence="2 3">
    <name type="scientific">Staphylococcus phage IME1348_01</name>
    <dbReference type="NCBI Taxonomy" id="1965489"/>
    <lineage>
        <taxon>Viruses</taxon>
        <taxon>Duplodnaviria</taxon>
        <taxon>Heunggongvirae</taxon>
        <taxon>Uroviricota</taxon>
        <taxon>Caudoviricetes</taxon>
        <taxon>Rockefellervirus</taxon>
        <taxon>Rockefellervirus IME134801</taxon>
    </lineage>
</organism>
<dbReference type="Proteomes" id="UP000224652">
    <property type="component" value="Segment"/>
</dbReference>
<keyword evidence="1" id="KW-0175">Coiled coil</keyword>
<dbReference type="KEGG" id="vg:65072019"/>
<dbReference type="GeneID" id="65072019"/>
<sequence>MKSYKQMWMSLRNDLSMRIREYRQADNIAGLDDYGLTELDAWEGIMQEIEGLERQLEENDRAKENVLEFAKKNGLDIDESYPRSDWWKFRDERDAYKKQRDELIDDMAEVKRKAEAFDEIKVNLYHVKDLEPWETLDAKDHKFLRDIFNEIPSDEERGSDVEG</sequence>
<evidence type="ECO:0000313" key="3">
    <source>
        <dbReference type="Proteomes" id="UP000224652"/>
    </source>
</evidence>
<protein>
    <submittedName>
        <fullName evidence="2">Uncharacterized protein</fullName>
    </submittedName>
</protein>
<dbReference type="EMBL" id="KY653120">
    <property type="protein sequence ID" value="ARM68041.1"/>
    <property type="molecule type" value="Genomic_DNA"/>
</dbReference>
<keyword evidence="3" id="KW-1185">Reference proteome</keyword>